<comment type="caution">
    <text evidence="6">The sequence shown here is derived from an EMBL/GenBank/DDBJ whole genome shotgun (WGS) entry which is preliminary data.</text>
</comment>
<evidence type="ECO:0000256" key="2">
    <source>
        <dbReference type="ARBA" id="ARBA00022741"/>
    </source>
</evidence>
<dbReference type="GO" id="GO:0005886">
    <property type="term" value="C:plasma membrane"/>
    <property type="evidence" value="ECO:0007669"/>
    <property type="project" value="TreeGrafter"/>
</dbReference>
<dbReference type="SUPFAM" id="SSF111331">
    <property type="entry name" value="NAD kinase/diacylglycerol kinase-like"/>
    <property type="match status" value="1"/>
</dbReference>
<reference evidence="6" key="1">
    <citation type="journal article" date="2020" name="mSystems">
        <title>Genome- and Community-Level Interaction Insights into Carbon Utilization and Element Cycling Functions of Hydrothermarchaeota in Hydrothermal Sediment.</title>
        <authorList>
            <person name="Zhou Z."/>
            <person name="Liu Y."/>
            <person name="Xu W."/>
            <person name="Pan J."/>
            <person name="Luo Z.H."/>
            <person name="Li M."/>
        </authorList>
    </citation>
    <scope>NUCLEOTIDE SEQUENCE [LARGE SCALE GENOMIC DNA]</scope>
    <source>
        <strain evidence="6">SpSt-769</strain>
    </source>
</reference>
<keyword evidence="2" id="KW-0547">Nucleotide-binding</keyword>
<dbReference type="PANTHER" id="PTHR12358">
    <property type="entry name" value="SPHINGOSINE KINASE"/>
    <property type="match status" value="1"/>
</dbReference>
<keyword evidence="3" id="KW-0418">Kinase</keyword>
<dbReference type="PROSITE" id="PS50146">
    <property type="entry name" value="DAGK"/>
    <property type="match status" value="1"/>
</dbReference>
<name>A0A7C4EW52_9BACT</name>
<feature type="domain" description="DAGKc" evidence="5">
    <location>
        <begin position="26"/>
        <end position="155"/>
    </location>
</feature>
<dbReference type="PANTHER" id="PTHR12358:SF106">
    <property type="entry name" value="LIPID KINASE YEGS"/>
    <property type="match status" value="1"/>
</dbReference>
<evidence type="ECO:0000259" key="5">
    <source>
        <dbReference type="PROSITE" id="PS50146"/>
    </source>
</evidence>
<dbReference type="GO" id="GO:0016301">
    <property type="term" value="F:kinase activity"/>
    <property type="evidence" value="ECO:0007669"/>
    <property type="project" value="UniProtKB-KW"/>
</dbReference>
<dbReference type="InterPro" id="IPR001206">
    <property type="entry name" value="Diacylglycerol_kinase_cat_dom"/>
</dbReference>
<evidence type="ECO:0000313" key="6">
    <source>
        <dbReference type="EMBL" id="HGH61753.1"/>
    </source>
</evidence>
<keyword evidence="4" id="KW-0067">ATP-binding</keyword>
<accession>A0A7C4EW52</accession>
<sequence>MANWRADILTSFAAARKWMRITVKQAHVRDILIIANPVAGKGKSVQKTRVLTDLLRSRNHRVEVFITEKPGDATTRARSVGSSCDRIVIAGGDGTVNEVLNGLEEPFSIPIVHFAAGTANQLAHHLKTPKKPAKLIPLIEDGAIRRIDMGLVGAHRFLLQTSAGFDALVTKVMAEQARIGSGYLAYAMPIIKAIFHHGLTDIDVQINGGDAKRARGVIITKVSHYGGIFVFCKSASMDTGAFDICLFHERSLLVHLCSFLAALLRLTPYVPWISHERGTHVRIQASSPIPVQIDGTYIGTTPIEVQLMPQAVPVLVARQPP</sequence>
<dbReference type="EMBL" id="DTGT01000345">
    <property type="protein sequence ID" value="HGH61753.1"/>
    <property type="molecule type" value="Genomic_DNA"/>
</dbReference>
<dbReference type="InterPro" id="IPR045540">
    <property type="entry name" value="YegS/DAGK_C"/>
</dbReference>
<dbReference type="InterPro" id="IPR050187">
    <property type="entry name" value="Lipid_Phosphate_FormReg"/>
</dbReference>
<evidence type="ECO:0000256" key="4">
    <source>
        <dbReference type="ARBA" id="ARBA00022840"/>
    </source>
</evidence>
<dbReference type="Pfam" id="PF19279">
    <property type="entry name" value="YegS_C"/>
    <property type="match status" value="1"/>
</dbReference>
<organism evidence="6">
    <name type="scientific">Desulfomonile tiedjei</name>
    <dbReference type="NCBI Taxonomy" id="2358"/>
    <lineage>
        <taxon>Bacteria</taxon>
        <taxon>Pseudomonadati</taxon>
        <taxon>Thermodesulfobacteriota</taxon>
        <taxon>Desulfomonilia</taxon>
        <taxon>Desulfomonilales</taxon>
        <taxon>Desulfomonilaceae</taxon>
        <taxon>Desulfomonile</taxon>
    </lineage>
</organism>
<dbReference type="SMART" id="SM00046">
    <property type="entry name" value="DAGKc"/>
    <property type="match status" value="1"/>
</dbReference>
<keyword evidence="1" id="KW-0808">Transferase</keyword>
<evidence type="ECO:0000256" key="3">
    <source>
        <dbReference type="ARBA" id="ARBA00022777"/>
    </source>
</evidence>
<dbReference type="GO" id="GO:0005524">
    <property type="term" value="F:ATP binding"/>
    <property type="evidence" value="ECO:0007669"/>
    <property type="project" value="UniProtKB-KW"/>
</dbReference>
<gene>
    <name evidence="6" type="ORF">ENV54_10690</name>
</gene>
<dbReference type="Pfam" id="PF00781">
    <property type="entry name" value="DAGK_cat"/>
    <property type="match status" value="1"/>
</dbReference>
<dbReference type="Gene3D" id="2.60.200.40">
    <property type="match status" value="1"/>
</dbReference>
<evidence type="ECO:0000256" key="1">
    <source>
        <dbReference type="ARBA" id="ARBA00022679"/>
    </source>
</evidence>
<dbReference type="InterPro" id="IPR016064">
    <property type="entry name" value="NAD/diacylglycerol_kinase_sf"/>
</dbReference>
<dbReference type="AlphaFoldDB" id="A0A7C4EW52"/>
<dbReference type="Gene3D" id="3.40.50.10330">
    <property type="entry name" value="Probable inorganic polyphosphate/atp-NAD kinase, domain 1"/>
    <property type="match status" value="1"/>
</dbReference>
<protein>
    <recommendedName>
        <fullName evidence="5">DAGKc domain-containing protein</fullName>
    </recommendedName>
</protein>
<dbReference type="InterPro" id="IPR017438">
    <property type="entry name" value="ATP-NAD_kinase_N"/>
</dbReference>
<proteinExistence type="predicted"/>